<dbReference type="InterPro" id="IPR001214">
    <property type="entry name" value="SET_dom"/>
</dbReference>
<proteinExistence type="predicted"/>
<organism evidence="2 3">
    <name type="scientific">Pseudolycoriella hygida</name>
    <dbReference type="NCBI Taxonomy" id="35572"/>
    <lineage>
        <taxon>Eukaryota</taxon>
        <taxon>Metazoa</taxon>
        <taxon>Ecdysozoa</taxon>
        <taxon>Arthropoda</taxon>
        <taxon>Hexapoda</taxon>
        <taxon>Insecta</taxon>
        <taxon>Pterygota</taxon>
        <taxon>Neoptera</taxon>
        <taxon>Endopterygota</taxon>
        <taxon>Diptera</taxon>
        <taxon>Nematocera</taxon>
        <taxon>Sciaroidea</taxon>
        <taxon>Sciaridae</taxon>
        <taxon>Pseudolycoriella</taxon>
    </lineage>
</organism>
<dbReference type="PANTHER" id="PTHR47111:SF1">
    <property type="entry name" value="SET AND MYND DOMAIN-CONTAINING PROTEIN 4"/>
    <property type="match status" value="1"/>
</dbReference>
<dbReference type="PANTHER" id="PTHR47111">
    <property type="entry name" value="BCDNA.LD29892"/>
    <property type="match status" value="1"/>
</dbReference>
<dbReference type="Gene3D" id="2.170.270.10">
    <property type="entry name" value="SET domain"/>
    <property type="match status" value="1"/>
</dbReference>
<gene>
    <name evidence="2" type="primary">SMYD4_2</name>
    <name evidence="2" type="ORF">Bhyg_03786</name>
</gene>
<dbReference type="Proteomes" id="UP001151699">
    <property type="component" value="Chromosome A"/>
</dbReference>
<comment type="caution">
    <text evidence="2">The sequence shown here is derived from an EMBL/GenBank/DDBJ whole genome shotgun (WGS) entry which is preliminary data.</text>
</comment>
<dbReference type="SMART" id="SM00317">
    <property type="entry name" value="SET"/>
    <property type="match status" value="1"/>
</dbReference>
<dbReference type="GO" id="GO:0008276">
    <property type="term" value="F:protein methyltransferase activity"/>
    <property type="evidence" value="ECO:0007669"/>
    <property type="project" value="UniProtKB-ARBA"/>
</dbReference>
<dbReference type="AlphaFoldDB" id="A0A9Q0NFD4"/>
<dbReference type="SUPFAM" id="SSF48452">
    <property type="entry name" value="TPR-like"/>
    <property type="match status" value="1"/>
</dbReference>
<keyword evidence="3" id="KW-1185">Reference proteome</keyword>
<dbReference type="OrthoDB" id="7742129at2759"/>
<evidence type="ECO:0000313" key="2">
    <source>
        <dbReference type="EMBL" id="KAJ6648556.1"/>
    </source>
</evidence>
<feature type="domain" description="SET" evidence="1">
    <location>
        <begin position="171"/>
        <end position="444"/>
    </location>
</feature>
<dbReference type="Gene3D" id="6.10.140.2220">
    <property type="match status" value="1"/>
</dbReference>
<sequence length="553" mass="64411">MQRNFLWRKESSGLYIDVFAVRGYPGNNNKSALINISFEAAKGKEFNKNDEYSKLAREKGNIDYAKGNYREAMRRYTVSASFAESKSELLALALGNRSACFLMLHMYDECLIDIEMAKGANYPQHLMSKLENRKENCLKQMADDECKTKQPKYREPKLSFEEHPNHAGVANCLKITKNDKFGRHVVTTRDLSIGETILLEKPYVITRERFNKEVANRCLYCFKEFYNFIVCKNCVDGVFCNEECMENSKHKFECNMPSCLARERTLELVLKMFYKVNNEYPDVDVFMQVVDSLIKGQLNESPLTSTAQKGFCSLFQLTHNHNKQSDSQLLRLVAASDVAVTTLMRTEEFQKKYQSTKHRRFLQHLILHFFHITEHSVDLCELYEEDARMMDITSRVYANGIYAFGCFFNHSCVPNVASFSVDNRLILKVIWPVKKGAQMLRSYFPGCAPFDQGSVNINKLFLHTRYHFECKCYICTQPNRTASTKDWSDSRLDDVRFFSELSRKEIRSLPPEKLKYYETKIIETLKRHLRLNCTTLALQNNLQVFWQLIASRC</sequence>
<dbReference type="InterPro" id="IPR046341">
    <property type="entry name" value="SET_dom_sf"/>
</dbReference>
<accession>A0A9Q0NFD4</accession>
<dbReference type="EMBL" id="WJQU01000001">
    <property type="protein sequence ID" value="KAJ6648556.1"/>
    <property type="molecule type" value="Genomic_DNA"/>
</dbReference>
<protein>
    <submittedName>
        <fullName evidence="2">SET and MYND domain-containing protein 4</fullName>
    </submittedName>
</protein>
<dbReference type="GO" id="GO:0008757">
    <property type="term" value="F:S-adenosylmethionine-dependent methyltransferase activity"/>
    <property type="evidence" value="ECO:0007669"/>
    <property type="project" value="UniProtKB-ARBA"/>
</dbReference>
<reference evidence="2" key="1">
    <citation type="submission" date="2022-07" db="EMBL/GenBank/DDBJ databases">
        <authorList>
            <person name="Trinca V."/>
            <person name="Uliana J.V.C."/>
            <person name="Torres T.T."/>
            <person name="Ward R.J."/>
            <person name="Monesi N."/>
        </authorList>
    </citation>
    <scope>NUCLEOTIDE SEQUENCE</scope>
    <source>
        <strain evidence="2">HSMRA1968</strain>
        <tissue evidence="2">Whole embryos</tissue>
    </source>
</reference>
<evidence type="ECO:0000259" key="1">
    <source>
        <dbReference type="PROSITE" id="PS50280"/>
    </source>
</evidence>
<dbReference type="Pfam" id="PF00856">
    <property type="entry name" value="SET"/>
    <property type="match status" value="1"/>
</dbReference>
<dbReference type="GO" id="GO:0008170">
    <property type="term" value="F:N-methyltransferase activity"/>
    <property type="evidence" value="ECO:0007669"/>
    <property type="project" value="UniProtKB-ARBA"/>
</dbReference>
<dbReference type="PROSITE" id="PS50280">
    <property type="entry name" value="SET"/>
    <property type="match status" value="1"/>
</dbReference>
<dbReference type="InterPro" id="IPR011990">
    <property type="entry name" value="TPR-like_helical_dom_sf"/>
</dbReference>
<dbReference type="SUPFAM" id="SSF82199">
    <property type="entry name" value="SET domain"/>
    <property type="match status" value="1"/>
</dbReference>
<dbReference type="Gene3D" id="1.10.220.160">
    <property type="match status" value="1"/>
</dbReference>
<evidence type="ECO:0000313" key="3">
    <source>
        <dbReference type="Proteomes" id="UP001151699"/>
    </source>
</evidence>
<name>A0A9Q0NFD4_9DIPT</name>
<dbReference type="Gene3D" id="1.25.40.10">
    <property type="entry name" value="Tetratricopeptide repeat domain"/>
    <property type="match status" value="1"/>
</dbReference>